<dbReference type="OrthoDB" id="166018at2759"/>
<feature type="region of interest" description="Disordered" evidence="1">
    <location>
        <begin position="52"/>
        <end position="113"/>
    </location>
</feature>
<dbReference type="KEGG" id="cme:CYME_CMQ438C"/>
<dbReference type="Gramene" id="CMQ438CT">
    <property type="protein sequence ID" value="CMQ438CT"/>
    <property type="gene ID" value="CMQ438C"/>
</dbReference>
<feature type="region of interest" description="Disordered" evidence="1">
    <location>
        <begin position="132"/>
        <end position="165"/>
    </location>
</feature>
<protein>
    <submittedName>
        <fullName evidence="2">Uncharacterized protein</fullName>
    </submittedName>
</protein>
<gene>
    <name evidence="2" type="ORF">CYME_CMQ438C</name>
</gene>
<feature type="compositionally biased region" description="Polar residues" evidence="1">
    <location>
        <begin position="147"/>
        <end position="161"/>
    </location>
</feature>
<evidence type="ECO:0000256" key="1">
    <source>
        <dbReference type="SAM" id="MobiDB-lite"/>
    </source>
</evidence>
<reference evidence="2 3" key="1">
    <citation type="journal article" date="2004" name="Nature">
        <title>Genome sequence of the ultrasmall unicellular red alga Cyanidioschyzon merolae 10D.</title>
        <authorList>
            <person name="Matsuzaki M."/>
            <person name="Misumi O."/>
            <person name="Shin-i T."/>
            <person name="Maruyama S."/>
            <person name="Takahara M."/>
            <person name="Miyagishima S."/>
            <person name="Mori T."/>
            <person name="Nishida K."/>
            <person name="Yagisawa F."/>
            <person name="Nishida K."/>
            <person name="Yoshida Y."/>
            <person name="Nishimura Y."/>
            <person name="Nakao S."/>
            <person name="Kobayashi T."/>
            <person name="Momoyama Y."/>
            <person name="Higashiyama T."/>
            <person name="Minoda A."/>
            <person name="Sano M."/>
            <person name="Nomoto H."/>
            <person name="Oishi K."/>
            <person name="Hayashi H."/>
            <person name="Ohta F."/>
            <person name="Nishizaka S."/>
            <person name="Haga S."/>
            <person name="Miura S."/>
            <person name="Morishita T."/>
            <person name="Kabeya Y."/>
            <person name="Terasawa K."/>
            <person name="Suzuki Y."/>
            <person name="Ishii Y."/>
            <person name="Asakawa S."/>
            <person name="Takano H."/>
            <person name="Ohta N."/>
            <person name="Kuroiwa H."/>
            <person name="Tanaka K."/>
            <person name="Shimizu N."/>
            <person name="Sugano S."/>
            <person name="Sato N."/>
            <person name="Nozaki H."/>
            <person name="Ogasawara N."/>
            <person name="Kohara Y."/>
            <person name="Kuroiwa T."/>
        </authorList>
    </citation>
    <scope>NUCLEOTIDE SEQUENCE [LARGE SCALE GENOMIC DNA]</scope>
    <source>
        <strain evidence="2 3">10D</strain>
    </source>
</reference>
<dbReference type="Proteomes" id="UP000007014">
    <property type="component" value="Chromosome 17"/>
</dbReference>
<keyword evidence="3" id="KW-1185">Reference proteome</keyword>
<evidence type="ECO:0000313" key="2">
    <source>
        <dbReference type="EMBL" id="BAM82270.1"/>
    </source>
</evidence>
<dbReference type="AlphaFoldDB" id="M1V6L0"/>
<proteinExistence type="predicted"/>
<reference evidence="2 3" key="2">
    <citation type="journal article" date="2007" name="BMC Biol.">
        <title>A 100%-complete sequence reveals unusually simple genomic features in the hot-spring red alga Cyanidioschyzon merolae.</title>
        <authorList>
            <person name="Nozaki H."/>
            <person name="Takano H."/>
            <person name="Misumi O."/>
            <person name="Terasawa K."/>
            <person name="Matsuzaki M."/>
            <person name="Maruyama S."/>
            <person name="Nishida K."/>
            <person name="Yagisawa F."/>
            <person name="Yoshida Y."/>
            <person name="Fujiwara T."/>
            <person name="Takio S."/>
            <person name="Tamura K."/>
            <person name="Chung S.J."/>
            <person name="Nakamura S."/>
            <person name="Kuroiwa H."/>
            <person name="Tanaka K."/>
            <person name="Sato N."/>
            <person name="Kuroiwa T."/>
        </authorList>
    </citation>
    <scope>NUCLEOTIDE SEQUENCE [LARGE SCALE GENOMIC DNA]</scope>
    <source>
        <strain evidence="2 3">10D</strain>
    </source>
</reference>
<name>M1V6L0_CYAM1</name>
<evidence type="ECO:0000313" key="3">
    <source>
        <dbReference type="Proteomes" id="UP000007014"/>
    </source>
</evidence>
<dbReference type="EMBL" id="AP006499">
    <property type="protein sequence ID" value="BAM82270.1"/>
    <property type="molecule type" value="Genomic_DNA"/>
</dbReference>
<organism evidence="2 3">
    <name type="scientific">Cyanidioschyzon merolae (strain NIES-3377 / 10D)</name>
    <name type="common">Unicellular red alga</name>
    <dbReference type="NCBI Taxonomy" id="280699"/>
    <lineage>
        <taxon>Eukaryota</taxon>
        <taxon>Rhodophyta</taxon>
        <taxon>Bangiophyceae</taxon>
        <taxon>Cyanidiales</taxon>
        <taxon>Cyanidiaceae</taxon>
        <taxon>Cyanidioschyzon</taxon>
    </lineage>
</organism>
<dbReference type="RefSeq" id="XP_005538306.1">
    <property type="nucleotide sequence ID" value="XM_005538249.1"/>
</dbReference>
<dbReference type="GeneID" id="16996536"/>
<dbReference type="PANTHER" id="PTHR38899:SF1">
    <property type="entry name" value="PROTEIN KINASE"/>
    <property type="match status" value="1"/>
</dbReference>
<dbReference type="HOGENOM" id="CLU_549053_0_0_1"/>
<dbReference type="PANTHER" id="PTHR38899">
    <property type="entry name" value="DOMAIN OOKINETE PROTEIN, PUTATIVE-RELATED"/>
    <property type="match status" value="1"/>
</dbReference>
<dbReference type="eggNOG" id="ENOG502QYGC">
    <property type="taxonomic scope" value="Eukaryota"/>
</dbReference>
<accession>M1V6L0</accession>
<sequence length="497" mass="55168">MGAVAGSIASQRNRLRTLRDGCGARQRGRRLSVLDRSSSSDQETLTVRVNFCPSLTPDDTSSMSVETEVPEDSLSISAAEDHANSSSSTAKSWRDEQSLFASESEGLGDSEKENTPFVRFSLAGRFVPEDDALPGYLSDSESESEPDTASTVAAESFSRTVSDGDEMLPRDSLRMLCEPDSYESFDNNRFAVHVCTETRKNDRSWMLSSGVAAEFTSGDVDGASSSAPVVHGVDLTCGESWQRQRVTAPEPSDSFSRRCAEWSLLDVPENGLKIEHHDRNSPGFATQREQARRICAPDCTIMLFDWDDTLLSSTWLSTLGFRVDDTESLPQELVANLDALEDLVIGILDDAQQYGRVCVITNAETGWVQLSAARFMPRVLQHLDSSDIRIISARSIYESDFPHSPSDWKTQAFRAELERHPNYPANLNLLVLGDSVSERDAAHAVRRYWLQDALVKTVKLVERPTLEQLRRELELVRKALPHICAFEGSFDVNLSVE</sequence>